<name>A0ABV9R0B6_9GAMM</name>
<evidence type="ECO:0000256" key="1">
    <source>
        <dbReference type="ARBA" id="ARBA00008950"/>
    </source>
</evidence>
<organism evidence="4 5">
    <name type="scientific">Dokdonella ginsengisoli</name>
    <dbReference type="NCBI Taxonomy" id="363846"/>
    <lineage>
        <taxon>Bacteria</taxon>
        <taxon>Pseudomonadati</taxon>
        <taxon>Pseudomonadota</taxon>
        <taxon>Gammaproteobacteria</taxon>
        <taxon>Lysobacterales</taxon>
        <taxon>Rhodanobacteraceae</taxon>
        <taxon>Dokdonella</taxon>
    </lineage>
</organism>
<keyword evidence="5" id="KW-1185">Reference proteome</keyword>
<dbReference type="Proteomes" id="UP001595886">
    <property type="component" value="Unassembled WGS sequence"/>
</dbReference>
<dbReference type="InterPro" id="IPR053193">
    <property type="entry name" value="MetalloPDE_YfcE-like"/>
</dbReference>
<evidence type="ECO:0000259" key="3">
    <source>
        <dbReference type="Pfam" id="PF12850"/>
    </source>
</evidence>
<evidence type="ECO:0000313" key="4">
    <source>
        <dbReference type="EMBL" id="MFC4822314.1"/>
    </source>
</evidence>
<comment type="similarity">
    <text evidence="1 2">Belongs to the metallophosphoesterase superfamily. YfcE family.</text>
</comment>
<evidence type="ECO:0000256" key="2">
    <source>
        <dbReference type="RuleBase" id="RU362039"/>
    </source>
</evidence>
<dbReference type="RefSeq" id="WP_380022593.1">
    <property type="nucleotide sequence ID" value="NZ_JBHSHD010000016.1"/>
</dbReference>
<dbReference type="InterPro" id="IPR000979">
    <property type="entry name" value="Phosphodiesterase_MJ0936/Vps29"/>
</dbReference>
<dbReference type="EMBL" id="JBHSHD010000016">
    <property type="protein sequence ID" value="MFC4822314.1"/>
    <property type="molecule type" value="Genomic_DNA"/>
</dbReference>
<feature type="domain" description="Calcineurin-like phosphoesterase" evidence="3">
    <location>
        <begin position="1"/>
        <end position="153"/>
    </location>
</feature>
<dbReference type="NCBIfam" id="TIGR00040">
    <property type="entry name" value="yfcE"/>
    <property type="match status" value="1"/>
</dbReference>
<dbReference type="EC" id="3.1.4.-" evidence="2"/>
<dbReference type="InterPro" id="IPR029052">
    <property type="entry name" value="Metallo-depent_PP-like"/>
</dbReference>
<reference evidence="5" key="1">
    <citation type="journal article" date="2019" name="Int. J. Syst. Evol. Microbiol.">
        <title>The Global Catalogue of Microorganisms (GCM) 10K type strain sequencing project: providing services to taxonomists for standard genome sequencing and annotation.</title>
        <authorList>
            <consortium name="The Broad Institute Genomics Platform"/>
            <consortium name="The Broad Institute Genome Sequencing Center for Infectious Disease"/>
            <person name="Wu L."/>
            <person name="Ma J."/>
        </authorList>
    </citation>
    <scope>NUCLEOTIDE SEQUENCE [LARGE SCALE GENOMIC DNA]</scope>
    <source>
        <strain evidence="5">CCUG 30340</strain>
    </source>
</reference>
<protein>
    <recommendedName>
        <fullName evidence="2">Phosphoesterase</fullName>
        <ecNumber evidence="2">3.1.4.-</ecNumber>
    </recommendedName>
</protein>
<gene>
    <name evidence="4" type="ORF">ACFO6Q_18460</name>
</gene>
<dbReference type="Pfam" id="PF12850">
    <property type="entry name" value="Metallophos_2"/>
    <property type="match status" value="1"/>
</dbReference>
<keyword evidence="2" id="KW-0479">Metal-binding</keyword>
<comment type="caution">
    <text evidence="4">The sequence shown here is derived from an EMBL/GenBank/DDBJ whole genome shotgun (WGS) entry which is preliminary data.</text>
</comment>
<evidence type="ECO:0000313" key="5">
    <source>
        <dbReference type="Proteomes" id="UP001595886"/>
    </source>
</evidence>
<dbReference type="PANTHER" id="PTHR43165:SF1">
    <property type="entry name" value="PHOSPHODIESTERASE MJ0936"/>
    <property type="match status" value="1"/>
</dbReference>
<proteinExistence type="inferred from homology"/>
<dbReference type="Gene3D" id="3.60.21.10">
    <property type="match status" value="1"/>
</dbReference>
<dbReference type="SUPFAM" id="SSF56300">
    <property type="entry name" value="Metallo-dependent phosphatases"/>
    <property type="match status" value="1"/>
</dbReference>
<accession>A0ABV9R0B6</accession>
<dbReference type="PANTHER" id="PTHR43165">
    <property type="entry name" value="METALLOPHOSPHOESTERASE"/>
    <property type="match status" value="1"/>
</dbReference>
<comment type="cofactor">
    <cofactor evidence="2">
        <name>a divalent metal cation</name>
        <dbReference type="ChEBI" id="CHEBI:60240"/>
    </cofactor>
</comment>
<dbReference type="InterPro" id="IPR024654">
    <property type="entry name" value="Calcineurin-like_PHP_lpxH"/>
</dbReference>
<sequence>MRVLLVSDTHGVLDARIEALAREAALVVHAGDVGSAQVLERLRRACPRVIAVRGNNDVASKWACADLQELQTLGESVEIDLPGGVLAATHGDRFAVARRHALLRAAFPGARAVVYGHSHRLGVDDGERPWVLNPGAAGRARTFGGPSGLLLHAAAKSWTVEAVRFPR</sequence>